<feature type="compositionally biased region" description="Basic residues" evidence="6">
    <location>
        <begin position="496"/>
        <end position="505"/>
    </location>
</feature>
<dbReference type="InterPro" id="IPR013083">
    <property type="entry name" value="Znf_RING/FYVE/PHD"/>
</dbReference>
<evidence type="ECO:0000259" key="8">
    <source>
        <dbReference type="PROSITE" id="PS50119"/>
    </source>
</evidence>
<dbReference type="PROSITE" id="PS50089">
    <property type="entry name" value="ZF_RING_2"/>
    <property type="match status" value="1"/>
</dbReference>
<dbReference type="PRINTS" id="PR01407">
    <property type="entry name" value="BUTYPHLNCDUF"/>
</dbReference>
<evidence type="ECO:0000256" key="5">
    <source>
        <dbReference type="SAM" id="Coils"/>
    </source>
</evidence>
<dbReference type="InterPro" id="IPR000315">
    <property type="entry name" value="Znf_B-box"/>
</dbReference>
<gene>
    <name evidence="10" type="ORF">SKAU_G00205640</name>
</gene>
<dbReference type="Pfam" id="PF13445">
    <property type="entry name" value="zf-RING_UBOX"/>
    <property type="match status" value="1"/>
</dbReference>
<dbReference type="PANTHER" id="PTHR24103">
    <property type="entry name" value="E3 UBIQUITIN-PROTEIN LIGASE TRIM"/>
    <property type="match status" value="1"/>
</dbReference>
<dbReference type="InterPro" id="IPR003877">
    <property type="entry name" value="SPRY_dom"/>
</dbReference>
<dbReference type="InterPro" id="IPR006574">
    <property type="entry name" value="PRY"/>
</dbReference>
<dbReference type="EMBL" id="JAINUF010000006">
    <property type="protein sequence ID" value="KAJ8357770.1"/>
    <property type="molecule type" value="Genomic_DNA"/>
</dbReference>
<dbReference type="SUPFAM" id="SSF57845">
    <property type="entry name" value="B-box zinc-binding domain"/>
    <property type="match status" value="1"/>
</dbReference>
<dbReference type="Gene3D" id="3.30.160.60">
    <property type="entry name" value="Classic Zinc Finger"/>
    <property type="match status" value="1"/>
</dbReference>
<keyword evidence="3" id="KW-0862">Zinc</keyword>
<dbReference type="InterPro" id="IPR027370">
    <property type="entry name" value="Znf-RING_euk"/>
</dbReference>
<dbReference type="Pfam" id="PF25600">
    <property type="entry name" value="TRIM_CC"/>
    <property type="match status" value="1"/>
</dbReference>
<evidence type="ECO:0000256" key="1">
    <source>
        <dbReference type="ARBA" id="ARBA00022723"/>
    </source>
</evidence>
<dbReference type="CDD" id="cd12893">
    <property type="entry name" value="SPRY_PRY_TRIM35"/>
    <property type="match status" value="1"/>
</dbReference>
<dbReference type="Proteomes" id="UP001152622">
    <property type="component" value="Chromosome 6"/>
</dbReference>
<evidence type="ECO:0000256" key="2">
    <source>
        <dbReference type="ARBA" id="ARBA00022771"/>
    </source>
</evidence>
<evidence type="ECO:0000259" key="9">
    <source>
        <dbReference type="PROSITE" id="PS50188"/>
    </source>
</evidence>
<dbReference type="FunFam" id="2.60.120.920:FF:000004">
    <property type="entry name" value="Butyrophilin subfamily 1 member A1"/>
    <property type="match status" value="1"/>
</dbReference>
<feature type="domain" description="RING-type" evidence="7">
    <location>
        <begin position="14"/>
        <end position="54"/>
    </location>
</feature>
<evidence type="ECO:0000259" key="7">
    <source>
        <dbReference type="PROSITE" id="PS50089"/>
    </source>
</evidence>
<keyword evidence="5" id="KW-0175">Coiled coil</keyword>
<dbReference type="Gene3D" id="3.30.40.10">
    <property type="entry name" value="Zinc/RING finger domain, C3HC4 (zinc finger)"/>
    <property type="match status" value="1"/>
</dbReference>
<evidence type="ECO:0000313" key="11">
    <source>
        <dbReference type="Proteomes" id="UP001152622"/>
    </source>
</evidence>
<dbReference type="SMART" id="SM00449">
    <property type="entry name" value="SPRY"/>
    <property type="match status" value="1"/>
</dbReference>
<keyword evidence="1" id="KW-0479">Metal-binding</keyword>
<dbReference type="OrthoDB" id="654191at2759"/>
<dbReference type="InterPro" id="IPR043136">
    <property type="entry name" value="B30.2/SPRY_sf"/>
</dbReference>
<sequence>MASGSSLLEEELSCPVCTDIFRDPVLLSCSHSFCKACLQQCWEQKECRECPVCRRRSSMDYPPLNLSLRNTCEAFLKERSQRAKAGPEVLCSLHSEKLKLFCLVDQIPVCFVCQTSEKHENHKLRPVQEAAHTYKEKLRTALAPLQEKLKAFNEVKLICDQTAEHIKSQAQHTERQIKMQFEKLQQFLKDEEAARISALREEEEQKSQMMKVKIEKMTEEISSLSEQIRAMEQELGAEDVSFLQSYKDVEKRAQCTLADPEKVSGALIDVAKHLGNLKYRVWEKMLGTVQYTPVTLDPNTANPKLSLSEDLTSKELRTALSPLQEKLKAFNEVKLICDQTAEHIKSQAQHTERQIKMEFEKLQQFLKDEEAARITALREEEEQKSKIMKEKIEKMTEEISSLSEQIRTIEQELGAEDISFLQSYNDVEKRAQCTLADPEKVSGALIDVAKHLGNLKYRVWEKMLGTVQYTPVTLDPNTAHPKLSLSEDLTSEPINQRKKQSRKKKLRTTLAPLQEKLKAFNEVKLICDETAEHIKSQAQHTERQIKMEFEKLQQFLKDEEAARISVLREEEEQKSQMMIEKIEKMTKEISSLSEQIRAIKQELGAEDASFLQSYKDVKKRAQCTLADPEKVSGALIDVAKHLGNLKYRVWEKMLGTVQYTPVTLDPNTAHPKLSLSEDLTRVRCSGESQQVPDNPERFDRGLCVLGSEGFSSGRHCWDVDVGDGSWVVGVAKESISRKGQFTLSPAEGVWSIRQDYGKYTAQSSPPTDLTVQRKLQRVRVQLDWDRGEVSFSDPSNNTPLYTFKHSFTERVFPFFNTGSLQICPVKVSVRGK</sequence>
<name>A0A9Q1FGR1_SYNKA</name>
<dbReference type="Pfam" id="PF00643">
    <property type="entry name" value="zf-B_box"/>
    <property type="match status" value="1"/>
</dbReference>
<dbReference type="InterPro" id="IPR050143">
    <property type="entry name" value="TRIM/RBCC"/>
</dbReference>
<dbReference type="SMART" id="SM00336">
    <property type="entry name" value="BBOX"/>
    <property type="match status" value="1"/>
</dbReference>
<evidence type="ECO:0000256" key="3">
    <source>
        <dbReference type="ARBA" id="ARBA00022833"/>
    </source>
</evidence>
<keyword evidence="11" id="KW-1185">Reference proteome</keyword>
<dbReference type="InterPro" id="IPR003879">
    <property type="entry name" value="Butyrophylin_SPRY"/>
</dbReference>
<evidence type="ECO:0000256" key="4">
    <source>
        <dbReference type="PROSITE-ProRule" id="PRU00024"/>
    </source>
</evidence>
<keyword evidence="2 4" id="KW-0863">Zinc-finger</keyword>
<dbReference type="SUPFAM" id="SSF57850">
    <property type="entry name" value="RING/U-box"/>
    <property type="match status" value="1"/>
</dbReference>
<dbReference type="Pfam" id="PF00622">
    <property type="entry name" value="SPRY"/>
    <property type="match status" value="1"/>
</dbReference>
<protein>
    <recommendedName>
        <fullName evidence="12">Zinc-binding protein A33-like</fullName>
    </recommendedName>
</protein>
<feature type="coiled-coil region" evidence="5">
    <location>
        <begin position="568"/>
        <end position="602"/>
    </location>
</feature>
<dbReference type="InterPro" id="IPR001841">
    <property type="entry name" value="Znf_RING"/>
</dbReference>
<dbReference type="PROSITE" id="PS00518">
    <property type="entry name" value="ZF_RING_1"/>
    <property type="match status" value="1"/>
</dbReference>
<feature type="domain" description="B30.2/SPRY" evidence="9">
    <location>
        <begin position="642"/>
        <end position="832"/>
    </location>
</feature>
<comment type="caution">
    <text evidence="10">The sequence shown here is derived from an EMBL/GenBank/DDBJ whole genome shotgun (WGS) entry which is preliminary data.</text>
</comment>
<dbReference type="Gene3D" id="2.60.120.920">
    <property type="match status" value="3"/>
</dbReference>
<dbReference type="InterPro" id="IPR058030">
    <property type="entry name" value="TRIM8/14/16/25/29/45/65_CC"/>
</dbReference>
<dbReference type="GO" id="GO:0008270">
    <property type="term" value="F:zinc ion binding"/>
    <property type="evidence" value="ECO:0007669"/>
    <property type="project" value="UniProtKB-KW"/>
</dbReference>
<dbReference type="PROSITE" id="PS50188">
    <property type="entry name" value="B302_SPRY"/>
    <property type="match status" value="1"/>
</dbReference>
<evidence type="ECO:0000313" key="10">
    <source>
        <dbReference type="EMBL" id="KAJ8357770.1"/>
    </source>
</evidence>
<dbReference type="InterPro" id="IPR017907">
    <property type="entry name" value="Znf_RING_CS"/>
</dbReference>
<dbReference type="InterPro" id="IPR001870">
    <property type="entry name" value="B30.2/SPRY"/>
</dbReference>
<dbReference type="InterPro" id="IPR013320">
    <property type="entry name" value="ConA-like_dom_sf"/>
</dbReference>
<dbReference type="AlphaFoldDB" id="A0A9Q1FGR1"/>
<feature type="coiled-coil region" evidence="5">
    <location>
        <begin position="200"/>
        <end position="234"/>
    </location>
</feature>
<dbReference type="SUPFAM" id="SSF49899">
    <property type="entry name" value="Concanavalin A-like lectins/glucanases"/>
    <property type="match status" value="1"/>
</dbReference>
<evidence type="ECO:0000256" key="6">
    <source>
        <dbReference type="SAM" id="MobiDB-lite"/>
    </source>
</evidence>
<feature type="region of interest" description="Disordered" evidence="6">
    <location>
        <begin position="475"/>
        <end position="505"/>
    </location>
</feature>
<dbReference type="PROSITE" id="PS50119">
    <property type="entry name" value="ZF_BBOX"/>
    <property type="match status" value="1"/>
</dbReference>
<accession>A0A9Q1FGR1</accession>
<reference evidence="10" key="1">
    <citation type="journal article" date="2023" name="Science">
        <title>Genome structures resolve the early diversification of teleost fishes.</title>
        <authorList>
            <person name="Parey E."/>
            <person name="Louis A."/>
            <person name="Montfort J."/>
            <person name="Bouchez O."/>
            <person name="Roques C."/>
            <person name="Iampietro C."/>
            <person name="Lluch J."/>
            <person name="Castinel A."/>
            <person name="Donnadieu C."/>
            <person name="Desvignes T."/>
            <person name="Floi Bucao C."/>
            <person name="Jouanno E."/>
            <person name="Wen M."/>
            <person name="Mejri S."/>
            <person name="Dirks R."/>
            <person name="Jansen H."/>
            <person name="Henkel C."/>
            <person name="Chen W.J."/>
            <person name="Zahm M."/>
            <person name="Cabau C."/>
            <person name="Klopp C."/>
            <person name="Thompson A.W."/>
            <person name="Robinson-Rechavi M."/>
            <person name="Braasch I."/>
            <person name="Lecointre G."/>
            <person name="Bobe J."/>
            <person name="Postlethwait J.H."/>
            <person name="Berthelot C."/>
            <person name="Roest Crollius H."/>
            <person name="Guiguen Y."/>
        </authorList>
    </citation>
    <scope>NUCLEOTIDE SEQUENCE</scope>
    <source>
        <strain evidence="10">WJC10195</strain>
    </source>
</reference>
<proteinExistence type="predicted"/>
<organism evidence="10 11">
    <name type="scientific">Synaphobranchus kaupii</name>
    <name type="common">Kaup's arrowtooth eel</name>
    <dbReference type="NCBI Taxonomy" id="118154"/>
    <lineage>
        <taxon>Eukaryota</taxon>
        <taxon>Metazoa</taxon>
        <taxon>Chordata</taxon>
        <taxon>Craniata</taxon>
        <taxon>Vertebrata</taxon>
        <taxon>Euteleostomi</taxon>
        <taxon>Actinopterygii</taxon>
        <taxon>Neopterygii</taxon>
        <taxon>Teleostei</taxon>
        <taxon>Anguilliformes</taxon>
        <taxon>Synaphobranchidae</taxon>
        <taxon>Synaphobranchus</taxon>
    </lineage>
</organism>
<dbReference type="Pfam" id="PF13765">
    <property type="entry name" value="PRY"/>
    <property type="match status" value="3"/>
</dbReference>
<feature type="domain" description="B box-type" evidence="8">
    <location>
        <begin position="86"/>
        <end position="127"/>
    </location>
</feature>
<evidence type="ECO:0008006" key="12">
    <source>
        <dbReference type="Google" id="ProtNLM"/>
    </source>
</evidence>
<dbReference type="SMART" id="SM00589">
    <property type="entry name" value="PRY"/>
    <property type="match status" value="3"/>
</dbReference>
<dbReference type="SMART" id="SM00184">
    <property type="entry name" value="RING"/>
    <property type="match status" value="1"/>
</dbReference>
<feature type="coiled-coil region" evidence="5">
    <location>
        <begin position="378"/>
        <end position="412"/>
    </location>
</feature>